<dbReference type="GO" id="GO:0004175">
    <property type="term" value="F:endopeptidase activity"/>
    <property type="evidence" value="ECO:0007669"/>
    <property type="project" value="UniProtKB-ARBA"/>
</dbReference>
<evidence type="ECO:0000259" key="2">
    <source>
        <dbReference type="Pfam" id="PF02517"/>
    </source>
</evidence>
<feature type="transmembrane region" description="Helical" evidence="1">
    <location>
        <begin position="86"/>
        <end position="106"/>
    </location>
</feature>
<keyword evidence="3" id="KW-0645">Protease</keyword>
<feature type="transmembrane region" description="Helical" evidence="1">
    <location>
        <begin position="12"/>
        <end position="35"/>
    </location>
</feature>
<dbReference type="KEGG" id="ebm:SG0102_14440"/>
<keyword evidence="4" id="KW-1185">Reference proteome</keyword>
<name>A0A3G9J662_9FIRM</name>
<feature type="transmembrane region" description="Helical" evidence="1">
    <location>
        <begin position="249"/>
        <end position="272"/>
    </location>
</feature>
<dbReference type="GO" id="GO:0006508">
    <property type="term" value="P:proteolysis"/>
    <property type="evidence" value="ECO:0007669"/>
    <property type="project" value="UniProtKB-KW"/>
</dbReference>
<evidence type="ECO:0000256" key="1">
    <source>
        <dbReference type="SAM" id="Phobius"/>
    </source>
</evidence>
<feature type="transmembrane region" description="Helical" evidence="1">
    <location>
        <begin position="112"/>
        <end position="131"/>
    </location>
</feature>
<sequence>MHQHTSWKDHLIITLILTIVLLFLGQLCGLVFSLIQTNNPFLKTFLFYDSNLGVWVVIGGFCLLFKRERPLLDIVKEGRGNTTLSLFFGLLSGIVLNAFCVILAYLHNDFTLLFNSFAPLQLLALLFAVLIQSGAEELLVRGFMMQRLERRYSPLLAMIVSSMLFAALHLFNPHVTMIAVINLFLFGFFMALVTTFYQSLWMVIGIHAAWNYTQAIIFGLPNSGIPATYSIFSLMHPMKSAFYDPLFGIEGSLCAMLLLILLIAAMAFLNVYKWKSAFSKHE</sequence>
<protein>
    <submittedName>
        <fullName evidence="3">Protease</fullName>
    </submittedName>
</protein>
<dbReference type="Pfam" id="PF02517">
    <property type="entry name" value="Rce1-like"/>
    <property type="match status" value="1"/>
</dbReference>
<evidence type="ECO:0000313" key="4">
    <source>
        <dbReference type="Proteomes" id="UP000268059"/>
    </source>
</evidence>
<dbReference type="Proteomes" id="UP000268059">
    <property type="component" value="Chromosome"/>
</dbReference>
<keyword evidence="1" id="KW-1133">Transmembrane helix</keyword>
<dbReference type="EMBL" id="AP019309">
    <property type="protein sequence ID" value="BBH26510.1"/>
    <property type="molecule type" value="Genomic_DNA"/>
</dbReference>
<dbReference type="InParanoid" id="A0A3G9J662"/>
<dbReference type="FunCoup" id="A0A3G9J662">
    <property type="interactions" value="3"/>
</dbReference>
<dbReference type="PANTHER" id="PTHR39430">
    <property type="entry name" value="MEMBRANE-ASSOCIATED PROTEASE-RELATED"/>
    <property type="match status" value="1"/>
</dbReference>
<gene>
    <name evidence="3" type="ORF">SG0102_14440</name>
</gene>
<accession>A0A3G9J662</accession>
<feature type="transmembrane region" description="Helical" evidence="1">
    <location>
        <begin position="177"/>
        <end position="197"/>
    </location>
</feature>
<proteinExistence type="predicted"/>
<feature type="transmembrane region" description="Helical" evidence="1">
    <location>
        <begin position="47"/>
        <end position="65"/>
    </location>
</feature>
<dbReference type="AlphaFoldDB" id="A0A3G9J662"/>
<keyword evidence="3" id="KW-0378">Hydrolase</keyword>
<keyword evidence="1" id="KW-0812">Transmembrane</keyword>
<keyword evidence="1" id="KW-0472">Membrane</keyword>
<organism evidence="3 4">
    <name type="scientific">Intestinibaculum porci</name>
    <dbReference type="NCBI Taxonomy" id="2487118"/>
    <lineage>
        <taxon>Bacteria</taxon>
        <taxon>Bacillati</taxon>
        <taxon>Bacillota</taxon>
        <taxon>Erysipelotrichia</taxon>
        <taxon>Erysipelotrichales</taxon>
        <taxon>Erysipelotrichaceae</taxon>
        <taxon>Intestinibaculum</taxon>
    </lineage>
</organism>
<feature type="transmembrane region" description="Helical" evidence="1">
    <location>
        <begin position="152"/>
        <end position="171"/>
    </location>
</feature>
<feature type="transmembrane region" description="Helical" evidence="1">
    <location>
        <begin position="209"/>
        <end position="229"/>
    </location>
</feature>
<dbReference type="InterPro" id="IPR003675">
    <property type="entry name" value="Rce1/LyrA-like_dom"/>
</dbReference>
<reference evidence="3 4" key="1">
    <citation type="submission" date="2018-11" db="EMBL/GenBank/DDBJ databases">
        <title>Novel Erysipelotrichaceae bacterium isolated from small intestine of a swine.</title>
        <authorList>
            <person name="Kim J.S."/>
            <person name="Choe H."/>
            <person name="Lee Y.R."/>
            <person name="Kim K.M."/>
            <person name="Park D.S."/>
        </authorList>
    </citation>
    <scope>NUCLEOTIDE SEQUENCE [LARGE SCALE GENOMIC DNA]</scope>
    <source>
        <strain evidence="3 4">SG0102</strain>
    </source>
</reference>
<evidence type="ECO:0000313" key="3">
    <source>
        <dbReference type="EMBL" id="BBH26510.1"/>
    </source>
</evidence>
<dbReference type="PANTHER" id="PTHR39430:SF1">
    <property type="entry name" value="PROTEASE"/>
    <property type="match status" value="1"/>
</dbReference>
<dbReference type="GO" id="GO:0080120">
    <property type="term" value="P:CAAX-box protein maturation"/>
    <property type="evidence" value="ECO:0007669"/>
    <property type="project" value="UniProtKB-ARBA"/>
</dbReference>
<feature type="domain" description="CAAX prenyl protease 2/Lysostaphin resistance protein A-like" evidence="2">
    <location>
        <begin position="120"/>
        <end position="212"/>
    </location>
</feature>